<evidence type="ECO:0000256" key="1">
    <source>
        <dbReference type="ARBA" id="ARBA00001933"/>
    </source>
</evidence>
<evidence type="ECO:0000313" key="6">
    <source>
        <dbReference type="EMBL" id="PXF49967.1"/>
    </source>
</evidence>
<proteinExistence type="inferred from homology"/>
<keyword evidence="7" id="KW-1185">Reference proteome</keyword>
<accession>A0A2V3J800</accession>
<dbReference type="InterPro" id="IPR027278">
    <property type="entry name" value="ACCD_DCysDesulf"/>
</dbReference>
<feature type="active site" description="Nucleophile" evidence="4">
    <location>
        <position position="113"/>
    </location>
</feature>
<dbReference type="Proteomes" id="UP000247409">
    <property type="component" value="Unassembled WGS sequence"/>
</dbReference>
<dbReference type="PANTHER" id="PTHR43780:SF2">
    <property type="entry name" value="1-AMINOCYCLOPROPANE-1-CARBOXYLATE DEAMINASE-RELATED"/>
    <property type="match status" value="1"/>
</dbReference>
<dbReference type="PANTHER" id="PTHR43780">
    <property type="entry name" value="1-AMINOCYCLOPROPANE-1-CARBOXYLATE DEAMINASE-RELATED"/>
    <property type="match status" value="1"/>
</dbReference>
<reference evidence="6 7" key="1">
    <citation type="journal article" date="2018" name="Mol. Biol. Evol.">
        <title>Analysis of the draft genome of the red seaweed Gracilariopsis chorda provides insights into genome size evolution in Rhodophyta.</title>
        <authorList>
            <person name="Lee J."/>
            <person name="Yang E.C."/>
            <person name="Graf L."/>
            <person name="Yang J.H."/>
            <person name="Qiu H."/>
            <person name="Zel Zion U."/>
            <person name="Chan C.X."/>
            <person name="Stephens T.G."/>
            <person name="Weber A.P.M."/>
            <person name="Boo G.H."/>
            <person name="Boo S.M."/>
            <person name="Kim K.M."/>
            <person name="Shin Y."/>
            <person name="Jung M."/>
            <person name="Lee S.J."/>
            <person name="Yim H.S."/>
            <person name="Lee J.H."/>
            <person name="Bhattacharya D."/>
            <person name="Yoon H.S."/>
        </authorList>
    </citation>
    <scope>NUCLEOTIDE SEQUENCE [LARGE SCALE GENOMIC DNA]</scope>
    <source>
        <strain evidence="6 7">SKKU-2015</strain>
        <tissue evidence="6">Whole body</tissue>
    </source>
</reference>
<comment type="cofactor">
    <cofactor evidence="1">
        <name>pyridoxal 5'-phosphate</name>
        <dbReference type="ChEBI" id="CHEBI:597326"/>
    </cofactor>
</comment>
<dbReference type="STRING" id="448386.A0A2V3J800"/>
<comment type="similarity">
    <text evidence="2">Belongs to the ACC deaminase/D-cysteine desulfhydrase family.</text>
</comment>
<evidence type="ECO:0000313" key="7">
    <source>
        <dbReference type="Proteomes" id="UP000247409"/>
    </source>
</evidence>
<evidence type="ECO:0000256" key="2">
    <source>
        <dbReference type="ARBA" id="ARBA00008639"/>
    </source>
</evidence>
<protein>
    <recommendedName>
        <fullName evidence="8">Tryptophan synthase beta chain-like PALP domain-containing protein</fullName>
    </recommendedName>
</protein>
<dbReference type="EMBL" id="NBIV01000001">
    <property type="protein sequence ID" value="PXF49967.1"/>
    <property type="molecule type" value="Genomic_DNA"/>
</dbReference>
<dbReference type="Gene3D" id="3.40.50.1100">
    <property type="match status" value="2"/>
</dbReference>
<dbReference type="GO" id="GO:0019148">
    <property type="term" value="F:D-cysteine desulfhydrase activity"/>
    <property type="evidence" value="ECO:0007669"/>
    <property type="project" value="TreeGrafter"/>
</dbReference>
<feature type="modified residue" description="N6-(pyridoxal phosphate)lysine" evidence="5">
    <location>
        <position position="86"/>
    </location>
</feature>
<organism evidence="6 7">
    <name type="scientific">Gracilariopsis chorda</name>
    <dbReference type="NCBI Taxonomy" id="448386"/>
    <lineage>
        <taxon>Eukaryota</taxon>
        <taxon>Rhodophyta</taxon>
        <taxon>Florideophyceae</taxon>
        <taxon>Rhodymeniophycidae</taxon>
        <taxon>Gracilariales</taxon>
        <taxon>Gracilariaceae</taxon>
        <taxon>Gracilariopsis</taxon>
    </lineage>
</organism>
<dbReference type="PIRSF" id="PIRSF006278">
    <property type="entry name" value="ACCD_DCysDesulf"/>
    <property type="match status" value="1"/>
</dbReference>
<keyword evidence="3 5" id="KW-0663">Pyridoxal phosphate</keyword>
<dbReference type="AlphaFoldDB" id="A0A2V3J800"/>
<evidence type="ECO:0000256" key="5">
    <source>
        <dbReference type="PIRSR" id="PIRSR006278-2"/>
    </source>
</evidence>
<dbReference type="InterPro" id="IPR036052">
    <property type="entry name" value="TrpB-like_PALP_sf"/>
</dbReference>
<name>A0A2V3J800_9FLOR</name>
<sequence length="387" mass="43917">MKSMSSLSNLFIPTPLFRQHHTPFPTQKPRRDAILCSQGNLDINGQLKLSDFQLAKTPITPIQFRGRTVYIKRDDLLNFAGIKGSKLRKFYSLFKQNEDIDYDCLVSYGGSQSNAMLALAYLCKYYRKRFLYITRPTPERLSSSPGNLREALGVGMEHVQVSLETFRACFTDAPREIRKTACSVLRNAGYDVPSAKFLFVPQGGAWTGAELGIRVLASEVCDQIHILRRQGLLAPRKPILFIPSGTGTTAFYLQKHLHPHAQVVTVPVSGDERYLIKQMRWLDSYDSDEKEQKMKTTMFPDILRPRLRSTFADVRPEKLAIWKELSRSTGGDFEFDLVYAPKTWEEVMLAIDEGRLGSRGEDLIYYHSGGAEGNVSMLDRFARAGIR</sequence>
<dbReference type="OrthoDB" id="65643at2759"/>
<comment type="caution">
    <text evidence="6">The sequence shown here is derived from an EMBL/GenBank/DDBJ whole genome shotgun (WGS) entry which is preliminary data.</text>
</comment>
<evidence type="ECO:0000256" key="3">
    <source>
        <dbReference type="ARBA" id="ARBA00022898"/>
    </source>
</evidence>
<evidence type="ECO:0000256" key="4">
    <source>
        <dbReference type="PIRSR" id="PIRSR006278-1"/>
    </source>
</evidence>
<gene>
    <name evidence="6" type="ORF">BWQ96_00127</name>
</gene>
<dbReference type="SUPFAM" id="SSF53686">
    <property type="entry name" value="Tryptophan synthase beta subunit-like PLP-dependent enzymes"/>
    <property type="match status" value="1"/>
</dbReference>
<evidence type="ECO:0008006" key="8">
    <source>
        <dbReference type="Google" id="ProtNLM"/>
    </source>
</evidence>